<accession>A0A8S4QNT9</accession>
<feature type="region of interest" description="Disordered" evidence="2">
    <location>
        <begin position="302"/>
        <end position="325"/>
    </location>
</feature>
<evidence type="ECO:0000313" key="3">
    <source>
        <dbReference type="EMBL" id="CAH2210432.1"/>
    </source>
</evidence>
<evidence type="ECO:0000256" key="2">
    <source>
        <dbReference type="SAM" id="MobiDB-lite"/>
    </source>
</evidence>
<gene>
    <name evidence="3" type="primary">jg12628</name>
    <name evidence="3" type="ORF">PAEG_LOCUS2337</name>
</gene>
<evidence type="ECO:0000313" key="4">
    <source>
        <dbReference type="Proteomes" id="UP000838756"/>
    </source>
</evidence>
<feature type="coiled-coil region" evidence="1">
    <location>
        <begin position="107"/>
        <end position="148"/>
    </location>
</feature>
<name>A0A8S4QNT9_9NEOP</name>
<dbReference type="OrthoDB" id="10532323at2759"/>
<dbReference type="AlphaFoldDB" id="A0A8S4QNT9"/>
<organism evidence="3 4">
    <name type="scientific">Pararge aegeria aegeria</name>
    <dbReference type="NCBI Taxonomy" id="348720"/>
    <lineage>
        <taxon>Eukaryota</taxon>
        <taxon>Metazoa</taxon>
        <taxon>Ecdysozoa</taxon>
        <taxon>Arthropoda</taxon>
        <taxon>Hexapoda</taxon>
        <taxon>Insecta</taxon>
        <taxon>Pterygota</taxon>
        <taxon>Neoptera</taxon>
        <taxon>Endopterygota</taxon>
        <taxon>Lepidoptera</taxon>
        <taxon>Glossata</taxon>
        <taxon>Ditrysia</taxon>
        <taxon>Papilionoidea</taxon>
        <taxon>Nymphalidae</taxon>
        <taxon>Satyrinae</taxon>
        <taxon>Satyrini</taxon>
        <taxon>Parargina</taxon>
        <taxon>Pararge</taxon>
    </lineage>
</organism>
<dbReference type="Proteomes" id="UP000838756">
    <property type="component" value="Unassembled WGS sequence"/>
</dbReference>
<keyword evidence="4" id="KW-1185">Reference proteome</keyword>
<sequence>MVLEKLQDIIKELDESIQSKSIVKSPVSDNLVNDIKESLELIKKHPDQEKNIKEKLIGAGFIVQHECWDSFKHSLANNEPLSDKYDVVVAYENLSIIVEALKLLNSVNRSEEELNQITSLQKKMKEELEKMQQQSAERQKELEKKIEEKFSEYIESGTIDAVSITKHGDKNLLYATIKLKEDNKSTDIKISEFLNSEFCKENNIAGFLLSSGDQKEPISGYIHEGVRYYNLGTAAQYGIKFNWYVDGKEFSITLGANSDGSIRIISDRPTDADLEKNKDVRIKVGNDYLSLADAVKTCKQEKNEASSKLSQPSTTEYFRPVQTPA</sequence>
<proteinExistence type="predicted"/>
<comment type="caution">
    <text evidence="3">The sequence shown here is derived from an EMBL/GenBank/DDBJ whole genome shotgun (WGS) entry which is preliminary data.</text>
</comment>
<keyword evidence="1" id="KW-0175">Coiled coil</keyword>
<reference evidence="3" key="1">
    <citation type="submission" date="2022-03" db="EMBL/GenBank/DDBJ databases">
        <authorList>
            <person name="Lindestad O."/>
        </authorList>
    </citation>
    <scope>NUCLEOTIDE SEQUENCE</scope>
</reference>
<dbReference type="EMBL" id="CAKXAJ010007522">
    <property type="protein sequence ID" value="CAH2210432.1"/>
    <property type="molecule type" value="Genomic_DNA"/>
</dbReference>
<evidence type="ECO:0000256" key="1">
    <source>
        <dbReference type="SAM" id="Coils"/>
    </source>
</evidence>
<protein>
    <submittedName>
        <fullName evidence="3">Jg12628 protein</fullName>
    </submittedName>
</protein>
<feature type="compositionally biased region" description="Polar residues" evidence="2">
    <location>
        <begin position="306"/>
        <end position="316"/>
    </location>
</feature>